<dbReference type="RefSeq" id="WP_009143449.1">
    <property type="nucleotide sequence ID" value="NZ_GL830999.1"/>
</dbReference>
<gene>
    <name evidence="1" type="ORF">HMPREF9444_01252</name>
</gene>
<comment type="caution">
    <text evidence="1">The sequence shown here is derived from an EMBL/GenBank/DDBJ whole genome shotgun (WGS) entry which is preliminary data.</text>
</comment>
<proteinExistence type="predicted"/>
<evidence type="ECO:0008006" key="3">
    <source>
        <dbReference type="Google" id="ProtNLM"/>
    </source>
</evidence>
<sequence length="1072" mass="124366">MEIRRTLTYYLTHQNDVLPHLFTFEIKSLQALASSKGLVLLSLKDLCNKLYIEAKTYNKEFYADLIKLLSCYDLAPIPFYIPNPIDENTQIYIVQKPNLYNDKDCTVIKALKEQNQIAKRDLPKLKYALYKIQNYNILLRVFEALHTICKAKLNVYLRARLDNIINDMPLPAEGAIFIRRCFTFAAEIASYPCEFNDEKYCLSQLNPEQHKQFINIMALLAASLPYYAKIDENYPFREELKNAYLKLKPNALELKTYEEINSQIPENAGSRKTRFKIFNFTKYYSDLNSDKNENNVAEKKTNLASIHDKNEQSSFTKGIDEFYRLNRQIILNTKQLYKENKNPEQALNICTLEGGFINKDNLALFIKNKNLASLIPNPHLISALSIGKTNKILAQSSSLKDVEHFDALVFNPSPHDDQFKIHELLNDKLQLESNDTLCNYALNFSSFYLLVLKPLFSGYNKKDYQDLEINFLNSFNLELNDESSLYSQSLALSYLFFRFNADNKDYLNEDFVLSFIYCPELLSLLCHKILKSYDNNFDSLPDHLKDLFYIAPALKYLSKNLQLFHPDSYVELVKFLYRYLKQNTQNGTFKEALQYTLTISIKDNDYLSLKNSLIKHGFLHHDSLTEIGKIFADLLFNEIKDNKKLISSVSSQSITRFFKKREKLFVDLFKDPNNKICTAIRRLLINDESFNDLSIIANWLNYAKTPHKALIFVFAKERYNIKELEELTEKILIKGNFICFPAITDYSNKNRFIFSTPFNHSTSVLTVLKPKPNRFNPLFIEKIKSLQCAYHLICCVNFNQSANEDIDKILSCTDFDSVQERSLAKTYLKTFKNYLKLYNPNPQIDLKALKTFYKNDASIVNSPDFYEILLRYAQKELLRYRFSPFFTHKLQLILDAVRIDTKTVLSSNENSKDNNDFNHLNKAIIDSKLQESVQVREVIGQIKAQNEENIDSEFSPEDVSSTVNKNDNIAIEKDIAAVTAPSEINETNTDQIDKALLHLIKGVHSQQRDLMDIKEFEGLCLSSGFMSLDAAVEIANEYGYDNFDEPLFELAPEENCVYITEDLLTRICSRYT</sequence>
<dbReference type="OrthoDB" id="227636at2"/>
<evidence type="ECO:0000313" key="2">
    <source>
        <dbReference type="Proteomes" id="UP000018458"/>
    </source>
</evidence>
<dbReference type="HOGENOM" id="CLU_287411_0_0_6"/>
<dbReference type="STRING" id="762983.HMPREF9444_01252"/>
<evidence type="ECO:0000313" key="1">
    <source>
        <dbReference type="EMBL" id="EFY06939.1"/>
    </source>
</evidence>
<protein>
    <recommendedName>
        <fullName evidence="3">TerB-C domain-containing protein</fullName>
    </recommendedName>
</protein>
<dbReference type="AlphaFoldDB" id="E8LKL1"/>
<reference evidence="1 2" key="1">
    <citation type="submission" date="2011-01" db="EMBL/GenBank/DDBJ databases">
        <authorList>
            <person name="Weinstock G."/>
            <person name="Sodergren E."/>
            <person name="Clifton S."/>
            <person name="Fulton L."/>
            <person name="Fulton B."/>
            <person name="Courtney L."/>
            <person name="Fronick C."/>
            <person name="Harrison M."/>
            <person name="Strong C."/>
            <person name="Farmer C."/>
            <person name="Delahaunty K."/>
            <person name="Markovic C."/>
            <person name="Hall O."/>
            <person name="Minx P."/>
            <person name="Tomlinson C."/>
            <person name="Mitreva M."/>
            <person name="Hou S."/>
            <person name="Chen J."/>
            <person name="Wollam A."/>
            <person name="Pepin K.H."/>
            <person name="Johnson M."/>
            <person name="Bhonagiri V."/>
            <person name="Zhang X."/>
            <person name="Suruliraj S."/>
            <person name="Warren W."/>
            <person name="Chinwalla A."/>
            <person name="Mardis E.R."/>
            <person name="Wilson R.K."/>
        </authorList>
    </citation>
    <scope>NUCLEOTIDE SEQUENCE [LARGE SCALE GENOMIC DNA]</scope>
    <source>
        <strain evidence="2">DSM 22608 / JCM 16073 / KCTC 15190 / YIT 12066</strain>
    </source>
</reference>
<keyword evidence="2" id="KW-1185">Reference proteome</keyword>
<accession>E8LKL1</accession>
<dbReference type="EMBL" id="AEVO01000063">
    <property type="protein sequence ID" value="EFY06939.1"/>
    <property type="molecule type" value="Genomic_DNA"/>
</dbReference>
<organism evidence="1 2">
    <name type="scientific">Succinatimonas hippei (strain DSM 22608 / JCM 16073 / KCTC 15190 / YIT 12066)</name>
    <dbReference type="NCBI Taxonomy" id="762983"/>
    <lineage>
        <taxon>Bacteria</taxon>
        <taxon>Pseudomonadati</taxon>
        <taxon>Pseudomonadota</taxon>
        <taxon>Gammaproteobacteria</taxon>
        <taxon>Aeromonadales</taxon>
        <taxon>Succinivibrionaceae</taxon>
        <taxon>Succinatimonas</taxon>
    </lineage>
</organism>
<name>E8LKL1_SUCHY</name>
<dbReference type="Proteomes" id="UP000018458">
    <property type="component" value="Unassembled WGS sequence"/>
</dbReference>